<dbReference type="AlphaFoldDB" id="A0A5P1E8N7"/>
<dbReference type="EMBL" id="CM007387">
    <property type="protein sequence ID" value="ONK62202.1"/>
    <property type="molecule type" value="Genomic_DNA"/>
</dbReference>
<feature type="region of interest" description="Disordered" evidence="1">
    <location>
        <begin position="63"/>
        <end position="93"/>
    </location>
</feature>
<proteinExistence type="predicted"/>
<gene>
    <name evidence="2" type="ORF">A4U43_C07F1430</name>
</gene>
<accession>A0A5P1E8N7</accession>
<organism evidence="2 3">
    <name type="scientific">Asparagus officinalis</name>
    <name type="common">Garden asparagus</name>
    <dbReference type="NCBI Taxonomy" id="4686"/>
    <lineage>
        <taxon>Eukaryota</taxon>
        <taxon>Viridiplantae</taxon>
        <taxon>Streptophyta</taxon>
        <taxon>Embryophyta</taxon>
        <taxon>Tracheophyta</taxon>
        <taxon>Spermatophyta</taxon>
        <taxon>Magnoliopsida</taxon>
        <taxon>Liliopsida</taxon>
        <taxon>Asparagales</taxon>
        <taxon>Asparagaceae</taxon>
        <taxon>Asparagoideae</taxon>
        <taxon>Asparagus</taxon>
    </lineage>
</organism>
<keyword evidence="3" id="KW-1185">Reference proteome</keyword>
<reference evidence="3" key="1">
    <citation type="journal article" date="2017" name="Nat. Commun.">
        <title>The asparagus genome sheds light on the origin and evolution of a young Y chromosome.</title>
        <authorList>
            <person name="Harkess A."/>
            <person name="Zhou J."/>
            <person name="Xu C."/>
            <person name="Bowers J.E."/>
            <person name="Van der Hulst R."/>
            <person name="Ayyampalayam S."/>
            <person name="Mercati F."/>
            <person name="Riccardi P."/>
            <person name="McKain M.R."/>
            <person name="Kakrana A."/>
            <person name="Tang H."/>
            <person name="Ray J."/>
            <person name="Groenendijk J."/>
            <person name="Arikit S."/>
            <person name="Mathioni S.M."/>
            <person name="Nakano M."/>
            <person name="Shan H."/>
            <person name="Telgmann-Rauber A."/>
            <person name="Kanno A."/>
            <person name="Yue Z."/>
            <person name="Chen H."/>
            <person name="Li W."/>
            <person name="Chen Y."/>
            <person name="Xu X."/>
            <person name="Zhang Y."/>
            <person name="Luo S."/>
            <person name="Chen H."/>
            <person name="Gao J."/>
            <person name="Mao Z."/>
            <person name="Pires J.C."/>
            <person name="Luo M."/>
            <person name="Kudrna D."/>
            <person name="Wing R.A."/>
            <person name="Meyers B.C."/>
            <person name="Yi K."/>
            <person name="Kong H."/>
            <person name="Lavrijsen P."/>
            <person name="Sunseri F."/>
            <person name="Falavigna A."/>
            <person name="Ye Y."/>
            <person name="Leebens-Mack J.H."/>
            <person name="Chen G."/>
        </authorList>
    </citation>
    <scope>NUCLEOTIDE SEQUENCE [LARGE SCALE GENOMIC DNA]</scope>
    <source>
        <strain evidence="3">cv. DH0086</strain>
    </source>
</reference>
<evidence type="ECO:0000313" key="3">
    <source>
        <dbReference type="Proteomes" id="UP000243459"/>
    </source>
</evidence>
<protein>
    <submittedName>
        <fullName evidence="2">Uncharacterized protein</fullName>
    </submittedName>
</protein>
<dbReference type="Proteomes" id="UP000243459">
    <property type="component" value="Chromosome 7"/>
</dbReference>
<sequence length="146" mass="16179">MDLDLDSVRWPAVCRIPKWDLIRRPASINRDRNEISGIAGRDVRYPPAVQSAVNPMRHLDLRRSHVNNRIPNPTARSCKGSRSRSRGRARESPCNSTLYHQDCILAVLSPSELLSGCRYVAASEDRPGNFGVERARGGGGAGGLRY</sequence>
<evidence type="ECO:0000313" key="2">
    <source>
        <dbReference type="EMBL" id="ONK62202.1"/>
    </source>
</evidence>
<evidence type="ECO:0000256" key="1">
    <source>
        <dbReference type="SAM" id="MobiDB-lite"/>
    </source>
</evidence>
<dbReference type="Gramene" id="ONK62202">
    <property type="protein sequence ID" value="ONK62202"/>
    <property type="gene ID" value="A4U43_C07F1430"/>
</dbReference>
<name>A0A5P1E8N7_ASPOF</name>